<protein>
    <recommendedName>
        <fullName evidence="7">TF-B3 domain-containing protein</fullName>
    </recommendedName>
</protein>
<dbReference type="AlphaFoldDB" id="A0A835HHI7"/>
<sequence length="355" mass="39756">MRKATKSSEEESSTSSYEDSMTLAQHFQLTTSRRRSWPTEPKIRTYKVVSDLTVTSSSSECDKVPLYLDKAKLCAKEQAEEQLANLDPNFPSFVKAMARSNVMGKMGIPEELGRSHLPKEDAMFILVDENQKEYITKYLCHVKNPSELSSGWGHFSKAHKLVEGDHLVFQLVNNTTFQVMFRQVYIIRAYGPGAIDLTVNSPPKHTSIRKNIRTSEKIEKKPRKNVSLAVLQPPTLDSITDSEKVGSVLLEDFVILEQVVPVRLETSSSFEQERAPVVLDKAKLCARERAEELIANLDPLFPSFVKAMTRCSATNDRMVYIIRAYGLGALTPTVGTHPEHATICTSLGTSFQLSP</sequence>
<evidence type="ECO:0000256" key="4">
    <source>
        <dbReference type="ARBA" id="ARBA00023163"/>
    </source>
</evidence>
<evidence type="ECO:0000256" key="6">
    <source>
        <dbReference type="SAM" id="MobiDB-lite"/>
    </source>
</evidence>
<dbReference type="SUPFAM" id="SSF101936">
    <property type="entry name" value="DNA-binding pseudobarrel domain"/>
    <property type="match status" value="1"/>
</dbReference>
<evidence type="ECO:0000313" key="8">
    <source>
        <dbReference type="EMBL" id="KAF9600770.1"/>
    </source>
</evidence>
<keyword evidence="3" id="KW-0238">DNA-binding</keyword>
<comment type="caution">
    <text evidence="8">The sequence shown here is derived from an EMBL/GenBank/DDBJ whole genome shotgun (WGS) entry which is preliminary data.</text>
</comment>
<feature type="domain" description="TF-B3" evidence="7">
    <location>
        <begin position="91"/>
        <end position="185"/>
    </location>
</feature>
<reference evidence="8 9" key="1">
    <citation type="submission" date="2020-10" db="EMBL/GenBank/DDBJ databases">
        <title>The Coptis chinensis genome and diversification of protoberbering-type alkaloids.</title>
        <authorList>
            <person name="Wang B."/>
            <person name="Shu S."/>
            <person name="Song C."/>
            <person name="Liu Y."/>
        </authorList>
    </citation>
    <scope>NUCLEOTIDE SEQUENCE [LARGE SCALE GENOMIC DNA]</scope>
    <source>
        <strain evidence="8">HL-2020</strain>
        <tissue evidence="8">Leaf</tissue>
    </source>
</reference>
<evidence type="ECO:0000256" key="5">
    <source>
        <dbReference type="ARBA" id="ARBA00023242"/>
    </source>
</evidence>
<dbReference type="PROSITE" id="PS50863">
    <property type="entry name" value="B3"/>
    <property type="match status" value="1"/>
</dbReference>
<dbReference type="Gene3D" id="2.40.330.10">
    <property type="entry name" value="DNA-binding pseudobarrel domain"/>
    <property type="match status" value="1"/>
</dbReference>
<evidence type="ECO:0000313" key="9">
    <source>
        <dbReference type="Proteomes" id="UP000631114"/>
    </source>
</evidence>
<gene>
    <name evidence="8" type="ORF">IFM89_012378</name>
</gene>
<comment type="subcellular location">
    <subcellularLocation>
        <location evidence="1">Nucleus</location>
    </subcellularLocation>
</comment>
<dbReference type="Proteomes" id="UP000631114">
    <property type="component" value="Unassembled WGS sequence"/>
</dbReference>
<dbReference type="InterPro" id="IPR015300">
    <property type="entry name" value="DNA-bd_pseudobarrel_sf"/>
</dbReference>
<name>A0A835HHI7_9MAGN</name>
<dbReference type="CDD" id="cd10017">
    <property type="entry name" value="B3_DNA"/>
    <property type="match status" value="1"/>
</dbReference>
<evidence type="ECO:0000256" key="3">
    <source>
        <dbReference type="ARBA" id="ARBA00023125"/>
    </source>
</evidence>
<dbReference type="PANTHER" id="PTHR31391">
    <property type="entry name" value="B3 DOMAIN-CONTAINING PROTEIN OS11G0197600-RELATED"/>
    <property type="match status" value="1"/>
</dbReference>
<accession>A0A835HHI7</accession>
<feature type="region of interest" description="Disordered" evidence="6">
    <location>
        <begin position="1"/>
        <end position="23"/>
    </location>
</feature>
<dbReference type="SMART" id="SM01019">
    <property type="entry name" value="B3"/>
    <property type="match status" value="1"/>
</dbReference>
<keyword evidence="4" id="KW-0804">Transcription</keyword>
<keyword evidence="9" id="KW-1185">Reference proteome</keyword>
<evidence type="ECO:0000256" key="2">
    <source>
        <dbReference type="ARBA" id="ARBA00023015"/>
    </source>
</evidence>
<dbReference type="GO" id="GO:0003677">
    <property type="term" value="F:DNA binding"/>
    <property type="evidence" value="ECO:0007669"/>
    <property type="project" value="UniProtKB-KW"/>
</dbReference>
<evidence type="ECO:0000256" key="1">
    <source>
        <dbReference type="ARBA" id="ARBA00004123"/>
    </source>
</evidence>
<keyword evidence="2" id="KW-0805">Transcription regulation</keyword>
<dbReference type="Pfam" id="PF02362">
    <property type="entry name" value="B3"/>
    <property type="match status" value="1"/>
</dbReference>
<dbReference type="EMBL" id="JADFTS010000006">
    <property type="protein sequence ID" value="KAF9600770.1"/>
    <property type="molecule type" value="Genomic_DNA"/>
</dbReference>
<evidence type="ECO:0000259" key="7">
    <source>
        <dbReference type="PROSITE" id="PS50863"/>
    </source>
</evidence>
<dbReference type="GO" id="GO:0005634">
    <property type="term" value="C:nucleus"/>
    <property type="evidence" value="ECO:0007669"/>
    <property type="project" value="UniProtKB-SubCell"/>
</dbReference>
<dbReference type="OrthoDB" id="1909330at2759"/>
<organism evidence="8 9">
    <name type="scientific">Coptis chinensis</name>
    <dbReference type="NCBI Taxonomy" id="261450"/>
    <lineage>
        <taxon>Eukaryota</taxon>
        <taxon>Viridiplantae</taxon>
        <taxon>Streptophyta</taxon>
        <taxon>Embryophyta</taxon>
        <taxon>Tracheophyta</taxon>
        <taxon>Spermatophyta</taxon>
        <taxon>Magnoliopsida</taxon>
        <taxon>Ranunculales</taxon>
        <taxon>Ranunculaceae</taxon>
        <taxon>Coptidoideae</taxon>
        <taxon>Coptis</taxon>
    </lineage>
</organism>
<dbReference type="InterPro" id="IPR044837">
    <property type="entry name" value="REM16-like"/>
</dbReference>
<keyword evidence="5" id="KW-0539">Nucleus</keyword>
<dbReference type="PANTHER" id="PTHR31391:SF101">
    <property type="entry name" value="B3 DOMAIN-CONTAINING PROTEIN OS01G0234100"/>
    <property type="match status" value="1"/>
</dbReference>
<proteinExistence type="predicted"/>
<dbReference type="InterPro" id="IPR003340">
    <property type="entry name" value="B3_DNA-bd"/>
</dbReference>